<accession>A0ABZ2FJP7</accession>
<feature type="region of interest" description="Disordered" evidence="1">
    <location>
        <begin position="26"/>
        <end position="55"/>
    </location>
</feature>
<dbReference type="InterPro" id="IPR012338">
    <property type="entry name" value="Beta-lactam/transpept-like"/>
</dbReference>
<sequence>MRLPLVGVSALLLGLLPASACTREVAPTPPATTASPTSAATTARPSSTRTPTRPDARRLDAALERVARQHPDSEVAVAWAPVGTKGRPHVVGDPTRLVAWSTIKVPLALAVVRAGHGEEMTDDIDRALRASDNEAATRLWERLGGGSRASEAVGTQLRRGGDRTTDVPAEVTVPGYSPFGQSSWALTAQTRFTAALPCLTGSASVTDAMGRVSDGQRWGLGGIRGARYKGGWGSTPGGYVVRQLGIVPGTKGDTAVTLQVRTGTHEQGTAIADELVAALRGHRDGLPVGTCR</sequence>
<evidence type="ECO:0000256" key="1">
    <source>
        <dbReference type="SAM" id="MobiDB-lite"/>
    </source>
</evidence>
<proteinExistence type="predicted"/>
<name>A0ABZ2FJP7_9MICO</name>
<evidence type="ECO:0000313" key="4">
    <source>
        <dbReference type="Proteomes" id="UP001381003"/>
    </source>
</evidence>
<reference evidence="3 4" key="1">
    <citation type="submission" date="2022-09" db="EMBL/GenBank/DDBJ databases">
        <title>Complete genome sequence of Janibacter terrae strain COS04-44, PCL-degrading bacteria isolated from oil spilled coast.</title>
        <authorList>
            <person name="Park H."/>
            <person name="Kim J.Y."/>
            <person name="An S.H."/>
            <person name="Lee C.M."/>
            <person name="Weon H.-Y."/>
        </authorList>
    </citation>
    <scope>NUCLEOTIDE SEQUENCE [LARGE SCALE GENOMIC DNA]</scope>
    <source>
        <strain evidence="3 4">COS04-44</strain>
    </source>
</reference>
<keyword evidence="2" id="KW-0732">Signal</keyword>
<dbReference type="Gene3D" id="3.40.710.10">
    <property type="entry name" value="DD-peptidase/beta-lactamase superfamily"/>
    <property type="match status" value="1"/>
</dbReference>
<dbReference type="RefSeq" id="WP_338539076.1">
    <property type="nucleotide sequence ID" value="NZ_CP104874.1"/>
</dbReference>
<protein>
    <recommendedName>
        <fullName evidence="5">Serine hydrolase</fullName>
    </recommendedName>
</protein>
<evidence type="ECO:0008006" key="5">
    <source>
        <dbReference type="Google" id="ProtNLM"/>
    </source>
</evidence>
<keyword evidence="4" id="KW-1185">Reference proteome</keyword>
<evidence type="ECO:0000256" key="2">
    <source>
        <dbReference type="SAM" id="SignalP"/>
    </source>
</evidence>
<feature type="chain" id="PRO_5046291416" description="Serine hydrolase" evidence="2">
    <location>
        <begin position="21"/>
        <end position="292"/>
    </location>
</feature>
<feature type="signal peptide" evidence="2">
    <location>
        <begin position="1"/>
        <end position="20"/>
    </location>
</feature>
<feature type="compositionally biased region" description="Low complexity" evidence="1">
    <location>
        <begin position="31"/>
        <end position="51"/>
    </location>
</feature>
<dbReference type="Proteomes" id="UP001381003">
    <property type="component" value="Chromosome"/>
</dbReference>
<dbReference type="SUPFAM" id="SSF56601">
    <property type="entry name" value="beta-lactamase/transpeptidase-like"/>
    <property type="match status" value="1"/>
</dbReference>
<organism evidence="3 4">
    <name type="scientific">Janibacter terrae</name>
    <dbReference type="NCBI Taxonomy" id="103817"/>
    <lineage>
        <taxon>Bacteria</taxon>
        <taxon>Bacillati</taxon>
        <taxon>Actinomycetota</taxon>
        <taxon>Actinomycetes</taxon>
        <taxon>Micrococcales</taxon>
        <taxon>Intrasporangiaceae</taxon>
        <taxon>Janibacter</taxon>
    </lineage>
</organism>
<gene>
    <name evidence="3" type="ORF">N5P18_06615</name>
</gene>
<dbReference type="EMBL" id="CP104874">
    <property type="protein sequence ID" value="WWF06535.1"/>
    <property type="molecule type" value="Genomic_DNA"/>
</dbReference>
<evidence type="ECO:0000313" key="3">
    <source>
        <dbReference type="EMBL" id="WWF06535.1"/>
    </source>
</evidence>